<protein>
    <submittedName>
        <fullName evidence="1">Uncharacterized protein</fullName>
    </submittedName>
</protein>
<comment type="caution">
    <text evidence="1">The sequence shown here is derived from an EMBL/GenBank/DDBJ whole genome shotgun (WGS) entry which is preliminary data.</text>
</comment>
<evidence type="ECO:0000313" key="2">
    <source>
        <dbReference type="Proteomes" id="UP000191004"/>
    </source>
</evidence>
<reference evidence="1 2" key="1">
    <citation type="submission" date="2016-04" db="EMBL/GenBank/DDBJ databases">
        <title>Multiple horizontal gene transfer events from other fungi enriched the ability of the initially mycotrophic fungus Trichoderma (Ascomycota) to feed on dead plant biomass.</title>
        <authorList>
            <person name="Atanasova L."/>
            <person name="Chenthamara K."/>
            <person name="Zhang J."/>
            <person name="Grujic M."/>
            <person name="Henrissat B."/>
            <person name="Kuo A."/>
            <person name="Aertz A."/>
            <person name="Salamov A."/>
            <person name="Lipzen A."/>
            <person name="Labutti K."/>
            <person name="Barry K."/>
            <person name="Miao Y."/>
            <person name="Rahimi M.J."/>
            <person name="Shen Q."/>
            <person name="Grigoriev I.V."/>
            <person name="Kubicek C.P."/>
            <person name="Druzhinina I.S."/>
        </authorList>
    </citation>
    <scope>NUCLEOTIDE SEQUENCE [LARGE SCALE GENOMIC DNA]</scope>
    <source>
        <strain evidence="1 2">NJAU 4742</strain>
    </source>
</reference>
<keyword evidence="2" id="KW-1185">Reference proteome</keyword>
<dbReference type="Proteomes" id="UP000191004">
    <property type="component" value="Unassembled WGS sequence"/>
</dbReference>
<dbReference type="AlphaFoldDB" id="A0A1T3CTP7"/>
<accession>A0A1T3CTP7</accession>
<name>A0A1T3CTP7_9HYPO</name>
<dbReference type="EMBL" id="LVVK01000007">
    <property type="protein sequence ID" value="OPB44365.1"/>
    <property type="molecule type" value="Genomic_DNA"/>
</dbReference>
<gene>
    <name evidence="1" type="ORF">A0O28_0026830</name>
</gene>
<sequence>MLALRNPNKSFNESLDEIVEVFHDELIETATREIIDDFISKLGRKVEPMMGYVMLLAANNPSKDVKEIVREVINDFLDKTLNEEADNEVIKEAVTHGLEAILSVTTALVDLYESLKAVSEALKAISDSS</sequence>
<organism evidence="1 2">
    <name type="scientific">Trichoderma guizhouense</name>
    <dbReference type="NCBI Taxonomy" id="1491466"/>
    <lineage>
        <taxon>Eukaryota</taxon>
        <taxon>Fungi</taxon>
        <taxon>Dikarya</taxon>
        <taxon>Ascomycota</taxon>
        <taxon>Pezizomycotina</taxon>
        <taxon>Sordariomycetes</taxon>
        <taxon>Hypocreomycetidae</taxon>
        <taxon>Hypocreales</taxon>
        <taxon>Hypocreaceae</taxon>
        <taxon>Trichoderma</taxon>
    </lineage>
</organism>
<evidence type="ECO:0000313" key="1">
    <source>
        <dbReference type="EMBL" id="OPB44365.1"/>
    </source>
</evidence>
<proteinExistence type="predicted"/>